<evidence type="ECO:0000313" key="1">
    <source>
        <dbReference type="EMBL" id="KAL3271325.1"/>
    </source>
</evidence>
<sequence length="189" mass="21481">MDHFNENFPKKRVKANNNRNRVVVSSPEISALKNQVDASYTIFRVRRDDASEQSYKTLKSRSKENLKIINAEVKERKSVNVNSNLSTHTLCDHFANVAMKYTPENPDQNESPQSYAKNTATSDYSSMMLTDTTAQEIMTLVHGMKEKNSVDIYDFSISLLKKIIHAVAVPLSIIINQCFEQEVFTVGRS</sequence>
<gene>
    <name evidence="1" type="ORF">HHI36_021813</name>
</gene>
<keyword evidence="2" id="KW-1185">Reference proteome</keyword>
<dbReference type="EMBL" id="JABFTP020000042">
    <property type="protein sequence ID" value="KAL3271325.1"/>
    <property type="molecule type" value="Genomic_DNA"/>
</dbReference>
<name>A0ABD2MYP7_9CUCU</name>
<protein>
    <submittedName>
        <fullName evidence="1">Uncharacterized protein</fullName>
    </submittedName>
</protein>
<evidence type="ECO:0000313" key="2">
    <source>
        <dbReference type="Proteomes" id="UP001516400"/>
    </source>
</evidence>
<reference evidence="1 2" key="1">
    <citation type="journal article" date="2021" name="BMC Biol.">
        <title>Horizontally acquired antibacterial genes associated with adaptive radiation of ladybird beetles.</title>
        <authorList>
            <person name="Li H.S."/>
            <person name="Tang X.F."/>
            <person name="Huang Y.H."/>
            <person name="Xu Z.Y."/>
            <person name="Chen M.L."/>
            <person name="Du X.Y."/>
            <person name="Qiu B.Y."/>
            <person name="Chen P.T."/>
            <person name="Zhang W."/>
            <person name="Slipinski A."/>
            <person name="Escalona H.E."/>
            <person name="Waterhouse R.M."/>
            <person name="Zwick A."/>
            <person name="Pang H."/>
        </authorList>
    </citation>
    <scope>NUCLEOTIDE SEQUENCE [LARGE SCALE GENOMIC DNA]</scope>
    <source>
        <strain evidence="1">SYSU2018</strain>
    </source>
</reference>
<comment type="caution">
    <text evidence="1">The sequence shown here is derived from an EMBL/GenBank/DDBJ whole genome shotgun (WGS) entry which is preliminary data.</text>
</comment>
<organism evidence="1 2">
    <name type="scientific">Cryptolaemus montrouzieri</name>
    <dbReference type="NCBI Taxonomy" id="559131"/>
    <lineage>
        <taxon>Eukaryota</taxon>
        <taxon>Metazoa</taxon>
        <taxon>Ecdysozoa</taxon>
        <taxon>Arthropoda</taxon>
        <taxon>Hexapoda</taxon>
        <taxon>Insecta</taxon>
        <taxon>Pterygota</taxon>
        <taxon>Neoptera</taxon>
        <taxon>Endopterygota</taxon>
        <taxon>Coleoptera</taxon>
        <taxon>Polyphaga</taxon>
        <taxon>Cucujiformia</taxon>
        <taxon>Coccinelloidea</taxon>
        <taxon>Coccinellidae</taxon>
        <taxon>Scymninae</taxon>
        <taxon>Scymnini</taxon>
        <taxon>Cryptolaemus</taxon>
    </lineage>
</organism>
<accession>A0ABD2MYP7</accession>
<dbReference type="Proteomes" id="UP001516400">
    <property type="component" value="Unassembled WGS sequence"/>
</dbReference>
<proteinExistence type="predicted"/>
<dbReference type="AlphaFoldDB" id="A0ABD2MYP7"/>